<dbReference type="EC" id="2.4.1.-" evidence="4"/>
<dbReference type="GO" id="GO:0016757">
    <property type="term" value="F:glycosyltransferase activity"/>
    <property type="evidence" value="ECO:0007669"/>
    <property type="project" value="UniProtKB-KW"/>
</dbReference>
<dbReference type="CDD" id="cd00761">
    <property type="entry name" value="Glyco_tranf_GTA_type"/>
    <property type="match status" value="1"/>
</dbReference>
<dbReference type="Pfam" id="PF00535">
    <property type="entry name" value="Glycos_transf_2"/>
    <property type="match status" value="1"/>
</dbReference>
<evidence type="ECO:0000256" key="2">
    <source>
        <dbReference type="ARBA" id="ARBA00022679"/>
    </source>
</evidence>
<dbReference type="InterPro" id="IPR029044">
    <property type="entry name" value="Nucleotide-diphossugar_trans"/>
</dbReference>
<dbReference type="PANTHER" id="PTHR22916:SF51">
    <property type="entry name" value="GLYCOSYLTRANSFERASE EPSH-RELATED"/>
    <property type="match status" value="1"/>
</dbReference>
<dbReference type="RefSeq" id="WP_012743444.1">
    <property type="nucleotide sequence ID" value="NZ_CP092643.1"/>
</dbReference>
<dbReference type="GeneID" id="86989359"/>
<evidence type="ECO:0000259" key="3">
    <source>
        <dbReference type="Pfam" id="PF00535"/>
    </source>
</evidence>
<evidence type="ECO:0000313" key="5">
    <source>
        <dbReference type="Proteomes" id="UP000095384"/>
    </source>
</evidence>
<dbReference type="SUPFAM" id="SSF53448">
    <property type="entry name" value="Nucleotide-diphospho-sugar transferases"/>
    <property type="match status" value="1"/>
</dbReference>
<gene>
    <name evidence="4" type="ORF">ERS852417_01300</name>
</gene>
<evidence type="ECO:0000256" key="1">
    <source>
        <dbReference type="ARBA" id="ARBA00022676"/>
    </source>
</evidence>
<keyword evidence="1 4" id="KW-0328">Glycosyltransferase</keyword>
<evidence type="ECO:0000313" key="4">
    <source>
        <dbReference type="EMBL" id="CUN95365.1"/>
    </source>
</evidence>
<protein>
    <submittedName>
        <fullName evidence="4">PGL/p-HBAD biosynthesis glycosyltransferase Rv2957/MT3031</fullName>
        <ecNumber evidence="4">2.4.1.-</ecNumber>
    </submittedName>
</protein>
<accession>A0A174B6V7</accession>
<sequence length="339" mass="38746">MISFIIPAHNATAYLKRAIESIESDANACGGQKKIEIIIVENGSTDDTYLLAEDMASLYSNITAVRSQKGVSAARNKGIDIAKGEWIFFLDADDFILKGSIAKLLHDADRMAPDWILYGHVNGSRKIQLAGTEKTYNADDIERCRAEFISNPTRYLQVWAKLFKRDIIIENNIRFDQELRLAEDSDFSIRYSAFCKCISVSDNIVYNYSIDNNSTVRSVNDDKINDYIFSMERTVCWIEHESKTVKEAFSKYILMHFNIAMVRGVYDKNIKKNAKEKIGILKDTISRKIFSDSLRNIKFKECSSLRMIPIFLIKIKCYRLAGVVYSIRAKQNAKESNNV</sequence>
<feature type="domain" description="Glycosyltransferase 2-like" evidence="3">
    <location>
        <begin position="3"/>
        <end position="124"/>
    </location>
</feature>
<keyword evidence="2 4" id="KW-0808">Transferase</keyword>
<dbReference type="OMA" id="RHESHPV"/>
<proteinExistence type="predicted"/>
<dbReference type="Gene3D" id="3.90.550.10">
    <property type="entry name" value="Spore Coat Polysaccharide Biosynthesis Protein SpsA, Chain A"/>
    <property type="match status" value="1"/>
</dbReference>
<organism evidence="4 5">
    <name type="scientific">Agathobacter rectalis</name>
    <dbReference type="NCBI Taxonomy" id="39491"/>
    <lineage>
        <taxon>Bacteria</taxon>
        <taxon>Bacillati</taxon>
        <taxon>Bacillota</taxon>
        <taxon>Clostridia</taxon>
        <taxon>Lachnospirales</taxon>
        <taxon>Lachnospiraceae</taxon>
        <taxon>Agathobacter</taxon>
    </lineage>
</organism>
<name>A0A174B6V7_9FIRM</name>
<dbReference type="InterPro" id="IPR001173">
    <property type="entry name" value="Glyco_trans_2-like"/>
</dbReference>
<dbReference type="AlphaFoldDB" id="A0A174B6V7"/>
<dbReference type="Proteomes" id="UP000095384">
    <property type="component" value="Unassembled WGS sequence"/>
</dbReference>
<dbReference type="PANTHER" id="PTHR22916">
    <property type="entry name" value="GLYCOSYLTRANSFERASE"/>
    <property type="match status" value="1"/>
</dbReference>
<dbReference type="EMBL" id="CYYW01000007">
    <property type="protein sequence ID" value="CUN95365.1"/>
    <property type="molecule type" value="Genomic_DNA"/>
</dbReference>
<reference evidence="4 5" key="1">
    <citation type="submission" date="2015-09" db="EMBL/GenBank/DDBJ databases">
        <authorList>
            <consortium name="Pathogen Informatics"/>
        </authorList>
    </citation>
    <scope>NUCLEOTIDE SEQUENCE [LARGE SCALE GENOMIC DNA]</scope>
    <source>
        <strain evidence="4 5">2789STDY5608860</strain>
    </source>
</reference>